<gene>
    <name evidence="3" type="ORF">RSSM_06731</name>
</gene>
<dbReference type="GO" id="GO:0000166">
    <property type="term" value="F:nucleotide binding"/>
    <property type="evidence" value="ECO:0007669"/>
    <property type="project" value="InterPro"/>
</dbReference>
<accession>M5TRN9</accession>
<name>M5TRN9_9BACT</name>
<dbReference type="Gene3D" id="3.30.360.10">
    <property type="entry name" value="Dihydrodipicolinate Reductase, domain 2"/>
    <property type="match status" value="1"/>
</dbReference>
<evidence type="ECO:0000259" key="2">
    <source>
        <dbReference type="Pfam" id="PF19051"/>
    </source>
</evidence>
<dbReference type="PANTHER" id="PTHR43818">
    <property type="entry name" value="BCDNA.GH03377"/>
    <property type="match status" value="1"/>
</dbReference>
<evidence type="ECO:0000259" key="1">
    <source>
        <dbReference type="Pfam" id="PF01408"/>
    </source>
</evidence>
<protein>
    <submittedName>
        <fullName evidence="3">Oxidoreductase domain-containing protein</fullName>
    </submittedName>
</protein>
<evidence type="ECO:0000313" key="4">
    <source>
        <dbReference type="Proteomes" id="UP000011885"/>
    </source>
</evidence>
<dbReference type="InterPro" id="IPR050463">
    <property type="entry name" value="Gfo/Idh/MocA_oxidrdct_glycsds"/>
</dbReference>
<keyword evidence="4" id="KW-1185">Reference proteome</keyword>
<dbReference type="PANTHER" id="PTHR43818:SF3">
    <property type="entry name" value="OXIDOREDUCTASE-RELATED"/>
    <property type="match status" value="1"/>
</dbReference>
<feature type="domain" description="Gfo/Idh/MocA-like oxidoreductase bacterial type C-terminal" evidence="2">
    <location>
        <begin position="215"/>
        <end position="305"/>
    </location>
</feature>
<reference evidence="3 4" key="1">
    <citation type="journal article" date="2013" name="Mar. Genomics">
        <title>Expression of sulfatases in Rhodopirellula baltica and the diversity of sulfatases in the genus Rhodopirellula.</title>
        <authorList>
            <person name="Wegner C.E."/>
            <person name="Richter-Heitmann T."/>
            <person name="Klindworth A."/>
            <person name="Klockow C."/>
            <person name="Richter M."/>
            <person name="Achstetter T."/>
            <person name="Glockner F.O."/>
            <person name="Harder J."/>
        </authorList>
    </citation>
    <scope>NUCLEOTIDE SEQUENCE [LARGE SCALE GENOMIC DNA]</scope>
    <source>
        <strain evidence="3 4">SM41</strain>
    </source>
</reference>
<proteinExistence type="predicted"/>
<dbReference type="SUPFAM" id="SSF55347">
    <property type="entry name" value="Glyceraldehyde-3-phosphate dehydrogenase-like, C-terminal domain"/>
    <property type="match status" value="1"/>
</dbReference>
<comment type="caution">
    <text evidence="3">The sequence shown here is derived from an EMBL/GenBank/DDBJ whole genome shotgun (WGS) entry which is preliminary data.</text>
</comment>
<dbReference type="InterPro" id="IPR043906">
    <property type="entry name" value="Gfo/Idh/MocA_OxRdtase_bact_C"/>
</dbReference>
<organism evidence="3 4">
    <name type="scientific">Rhodopirellula sallentina SM41</name>
    <dbReference type="NCBI Taxonomy" id="1263870"/>
    <lineage>
        <taxon>Bacteria</taxon>
        <taxon>Pseudomonadati</taxon>
        <taxon>Planctomycetota</taxon>
        <taxon>Planctomycetia</taxon>
        <taxon>Pirellulales</taxon>
        <taxon>Pirellulaceae</taxon>
        <taxon>Rhodopirellula</taxon>
    </lineage>
</organism>
<evidence type="ECO:0000313" key="3">
    <source>
        <dbReference type="EMBL" id="EMI51825.1"/>
    </source>
</evidence>
<dbReference type="EMBL" id="ANOH01000479">
    <property type="protein sequence ID" value="EMI51825.1"/>
    <property type="molecule type" value="Genomic_DNA"/>
</dbReference>
<dbReference type="InterPro" id="IPR000683">
    <property type="entry name" value="Gfo/Idh/MocA-like_OxRdtase_N"/>
</dbReference>
<dbReference type="PATRIC" id="fig|1263870.3.peg.7139"/>
<dbReference type="Gene3D" id="3.40.50.720">
    <property type="entry name" value="NAD(P)-binding Rossmann-like Domain"/>
    <property type="match status" value="1"/>
</dbReference>
<sequence>MRIDCVGATAPHHPPERAQTHRSALKILDMNANDLEFSMKNLQRRQFITRSAAVAASVTALPRDVAGDEKTPDKLNLAVIGCSHRGGAIGADAIKNSLSNCVALCDVVPSRAEQLKQKTKGRSDDAVVFDDFREMFEKMGDQIDVCTIGVPDHAHFPIAMLAMSMGIHVYVEKPLAHTFEECELLIAAEKKYGVQCQMGNQGHSSSQRLQFESWVDNGIIKNVRRVDACMNKGRRWHPWGDVDGYPSAEPMPQGMNWEVWTGTAPKHSYNSKFDPGNWRGWYEYGNGAFGDWGPHTLDTIHRFLKLGLPHTVRAEKIEKPNEYIFPHGTTIAFDFAERGPDMPEMTINWYDGVNNRPPKTNGVNIPTCGKAIFSDDLVFVGGTHSGTLKVVGGDRKTDVEGQLPEFATSETSTNHMNNFLRAAAGLDPYCNSSFAVSGPLTQVFMLGCIAQRLGEDLEFDTKTRQITNNSRANELLKGPAPRAGWEEYYKLA</sequence>
<dbReference type="Pfam" id="PF01408">
    <property type="entry name" value="GFO_IDH_MocA"/>
    <property type="match status" value="1"/>
</dbReference>
<dbReference type="Proteomes" id="UP000011885">
    <property type="component" value="Unassembled WGS sequence"/>
</dbReference>
<dbReference type="AlphaFoldDB" id="M5TRN9"/>
<dbReference type="InterPro" id="IPR036291">
    <property type="entry name" value="NAD(P)-bd_dom_sf"/>
</dbReference>
<dbReference type="SUPFAM" id="SSF51735">
    <property type="entry name" value="NAD(P)-binding Rossmann-fold domains"/>
    <property type="match status" value="1"/>
</dbReference>
<dbReference type="Pfam" id="PF19051">
    <property type="entry name" value="GFO_IDH_MocA_C2"/>
    <property type="match status" value="1"/>
</dbReference>
<feature type="domain" description="Gfo/Idh/MocA-like oxidoreductase N-terminal" evidence="1">
    <location>
        <begin position="76"/>
        <end position="199"/>
    </location>
</feature>